<proteinExistence type="predicted"/>
<dbReference type="AlphaFoldDB" id="A0A3A1QQW2"/>
<evidence type="ECO:0000313" key="1">
    <source>
        <dbReference type="EMBL" id="RIW29511.1"/>
    </source>
</evidence>
<organism evidence="1 2">
    <name type="scientific">Bacillus salacetis</name>
    <dbReference type="NCBI Taxonomy" id="2315464"/>
    <lineage>
        <taxon>Bacteria</taxon>
        <taxon>Bacillati</taxon>
        <taxon>Bacillota</taxon>
        <taxon>Bacilli</taxon>
        <taxon>Bacillales</taxon>
        <taxon>Bacillaceae</taxon>
        <taxon>Bacillus</taxon>
    </lineage>
</organism>
<comment type="caution">
    <text evidence="1">The sequence shown here is derived from an EMBL/GenBank/DDBJ whole genome shotgun (WGS) entry which is preliminary data.</text>
</comment>
<accession>A0A3A1QQW2</accession>
<protein>
    <submittedName>
        <fullName evidence="1">Uncharacterized protein</fullName>
    </submittedName>
</protein>
<keyword evidence="2" id="KW-1185">Reference proteome</keyword>
<name>A0A3A1QQW2_9BACI</name>
<reference evidence="1 2" key="1">
    <citation type="submission" date="2018-09" db="EMBL/GenBank/DDBJ databases">
        <title>Bacillus saliacetes sp. nov., isolated from Thai shrimp paste (Ka-pi).</title>
        <authorList>
            <person name="Daroonpunt R."/>
            <person name="Tanasupawat S."/>
            <person name="Yiamsombut S."/>
        </authorList>
    </citation>
    <scope>NUCLEOTIDE SEQUENCE [LARGE SCALE GENOMIC DNA]</scope>
    <source>
        <strain evidence="1 2">SKP7-4</strain>
    </source>
</reference>
<dbReference type="RefSeq" id="WP_119548862.1">
    <property type="nucleotide sequence ID" value="NZ_QXIR01000032.1"/>
</dbReference>
<gene>
    <name evidence="1" type="ORF">D3H55_18910</name>
</gene>
<sequence length="60" mass="6957">MSYFDLLQYRVSALLLAARDNREILLYYLLHHSAIDGIPEEQHKKDGTILIPSSIQIILF</sequence>
<dbReference type="Proteomes" id="UP000265801">
    <property type="component" value="Unassembled WGS sequence"/>
</dbReference>
<dbReference type="EMBL" id="QXIR01000032">
    <property type="protein sequence ID" value="RIW29511.1"/>
    <property type="molecule type" value="Genomic_DNA"/>
</dbReference>
<evidence type="ECO:0000313" key="2">
    <source>
        <dbReference type="Proteomes" id="UP000265801"/>
    </source>
</evidence>